<evidence type="ECO:0000313" key="2">
    <source>
        <dbReference type="Proteomes" id="UP000886501"/>
    </source>
</evidence>
<comment type="caution">
    <text evidence="1">The sequence shown here is derived from an EMBL/GenBank/DDBJ whole genome shotgun (WGS) entry which is preliminary data.</text>
</comment>
<sequence length="445" mass="50564">MKHAAASLWYYPSRFTMTLAALSNPLPTSGSKSSLIGQVVRDRYFVESRIGGGTFGNVYKVVDLESSRGVDGYICRAMKLIDVADPKQPRIPPPDYVNHRLNHAAREIHYHQLVSSHPNIVTLHEYFLISDRKEMVLILDHCAGGDLKAYITKRRNPFAGDDRRMKAIILQICGAVDFIHSKGVFHKDLKPQNILISRDGWKVFLCDFGLATNTQTDVRGGGTTPYMSPELLDKQGFYCPQRADTWTLGIIVLNMLGLWPWDGATIRSGRFRNFMLTDDHLLRARPISSEANDLIRDILRLHPELRLSIPEISARVLQLHSFFENPYTRFTAAEFQGMKSTHQLTLARLDPIARRRKELEYFRGLDETSAFNDLSGRVPLPEPPRRVRVFSSPQDPPLRVKRPPCAPISGIPPPVSIRPPEEPARTGNNWWYVEKLKLTGGRYRS</sequence>
<dbReference type="Proteomes" id="UP000886501">
    <property type="component" value="Unassembled WGS sequence"/>
</dbReference>
<dbReference type="EMBL" id="MU118125">
    <property type="protein sequence ID" value="KAF9644661.1"/>
    <property type="molecule type" value="Genomic_DNA"/>
</dbReference>
<gene>
    <name evidence="1" type="ORF">BDM02DRAFT_3174258</name>
</gene>
<organism evidence="1 2">
    <name type="scientific">Thelephora ganbajun</name>
    <name type="common">Ganba fungus</name>
    <dbReference type="NCBI Taxonomy" id="370292"/>
    <lineage>
        <taxon>Eukaryota</taxon>
        <taxon>Fungi</taxon>
        <taxon>Dikarya</taxon>
        <taxon>Basidiomycota</taxon>
        <taxon>Agaricomycotina</taxon>
        <taxon>Agaricomycetes</taxon>
        <taxon>Thelephorales</taxon>
        <taxon>Thelephoraceae</taxon>
        <taxon>Thelephora</taxon>
    </lineage>
</organism>
<reference evidence="1" key="1">
    <citation type="submission" date="2019-10" db="EMBL/GenBank/DDBJ databases">
        <authorList>
            <consortium name="DOE Joint Genome Institute"/>
            <person name="Kuo A."/>
            <person name="Miyauchi S."/>
            <person name="Kiss E."/>
            <person name="Drula E."/>
            <person name="Kohler A."/>
            <person name="Sanchez-Garcia M."/>
            <person name="Andreopoulos B."/>
            <person name="Barry K.W."/>
            <person name="Bonito G."/>
            <person name="Buee M."/>
            <person name="Carver A."/>
            <person name="Chen C."/>
            <person name="Cichocki N."/>
            <person name="Clum A."/>
            <person name="Culley D."/>
            <person name="Crous P.W."/>
            <person name="Fauchery L."/>
            <person name="Girlanda M."/>
            <person name="Hayes R."/>
            <person name="Keri Z."/>
            <person name="Labutti K."/>
            <person name="Lipzen A."/>
            <person name="Lombard V."/>
            <person name="Magnuson J."/>
            <person name="Maillard F."/>
            <person name="Morin E."/>
            <person name="Murat C."/>
            <person name="Nolan M."/>
            <person name="Ohm R."/>
            <person name="Pangilinan J."/>
            <person name="Pereira M."/>
            <person name="Perotto S."/>
            <person name="Peter M."/>
            <person name="Riley R."/>
            <person name="Sitrit Y."/>
            <person name="Stielow B."/>
            <person name="Szollosi G."/>
            <person name="Zifcakova L."/>
            <person name="Stursova M."/>
            <person name="Spatafora J.W."/>
            <person name="Tedersoo L."/>
            <person name="Vaario L.-M."/>
            <person name="Yamada A."/>
            <person name="Yan M."/>
            <person name="Wang P."/>
            <person name="Xu J."/>
            <person name="Bruns T."/>
            <person name="Baldrian P."/>
            <person name="Vilgalys R."/>
            <person name="Henrissat B."/>
            <person name="Grigoriev I.V."/>
            <person name="Hibbett D."/>
            <person name="Nagy L.G."/>
            <person name="Martin F.M."/>
        </authorList>
    </citation>
    <scope>NUCLEOTIDE SEQUENCE</scope>
    <source>
        <strain evidence="1">P2</strain>
    </source>
</reference>
<reference evidence="1" key="2">
    <citation type="journal article" date="2020" name="Nat. Commun.">
        <title>Large-scale genome sequencing of mycorrhizal fungi provides insights into the early evolution of symbiotic traits.</title>
        <authorList>
            <person name="Miyauchi S."/>
            <person name="Kiss E."/>
            <person name="Kuo A."/>
            <person name="Drula E."/>
            <person name="Kohler A."/>
            <person name="Sanchez-Garcia M."/>
            <person name="Morin E."/>
            <person name="Andreopoulos B."/>
            <person name="Barry K.W."/>
            <person name="Bonito G."/>
            <person name="Buee M."/>
            <person name="Carver A."/>
            <person name="Chen C."/>
            <person name="Cichocki N."/>
            <person name="Clum A."/>
            <person name="Culley D."/>
            <person name="Crous P.W."/>
            <person name="Fauchery L."/>
            <person name="Girlanda M."/>
            <person name="Hayes R.D."/>
            <person name="Keri Z."/>
            <person name="LaButti K."/>
            <person name="Lipzen A."/>
            <person name="Lombard V."/>
            <person name="Magnuson J."/>
            <person name="Maillard F."/>
            <person name="Murat C."/>
            <person name="Nolan M."/>
            <person name="Ohm R.A."/>
            <person name="Pangilinan J."/>
            <person name="Pereira M.F."/>
            <person name="Perotto S."/>
            <person name="Peter M."/>
            <person name="Pfister S."/>
            <person name="Riley R."/>
            <person name="Sitrit Y."/>
            <person name="Stielow J.B."/>
            <person name="Szollosi G."/>
            <person name="Zifcakova L."/>
            <person name="Stursova M."/>
            <person name="Spatafora J.W."/>
            <person name="Tedersoo L."/>
            <person name="Vaario L.M."/>
            <person name="Yamada A."/>
            <person name="Yan M."/>
            <person name="Wang P."/>
            <person name="Xu J."/>
            <person name="Bruns T."/>
            <person name="Baldrian P."/>
            <person name="Vilgalys R."/>
            <person name="Dunand C."/>
            <person name="Henrissat B."/>
            <person name="Grigoriev I.V."/>
            <person name="Hibbett D."/>
            <person name="Nagy L.G."/>
            <person name="Martin F.M."/>
        </authorList>
    </citation>
    <scope>NUCLEOTIDE SEQUENCE</scope>
    <source>
        <strain evidence="1">P2</strain>
    </source>
</reference>
<evidence type="ECO:0000313" key="1">
    <source>
        <dbReference type="EMBL" id="KAF9644661.1"/>
    </source>
</evidence>
<keyword evidence="2" id="KW-1185">Reference proteome</keyword>
<protein>
    <submittedName>
        <fullName evidence="1">Kinase-like protein</fullName>
    </submittedName>
</protein>
<accession>A0ACB6Z4U9</accession>
<name>A0ACB6Z4U9_THEGA</name>
<proteinExistence type="predicted"/>